<dbReference type="PANTHER" id="PTHR12197:SF251">
    <property type="entry name" value="EG:BACR7C10.4 PROTEIN"/>
    <property type="match status" value="1"/>
</dbReference>
<organism evidence="2 3">
    <name type="scientific">Candida tropicalis (strain ATCC MYA-3404 / T1)</name>
    <name type="common">Yeast</name>
    <dbReference type="NCBI Taxonomy" id="294747"/>
    <lineage>
        <taxon>Eukaryota</taxon>
        <taxon>Fungi</taxon>
        <taxon>Dikarya</taxon>
        <taxon>Ascomycota</taxon>
        <taxon>Saccharomycotina</taxon>
        <taxon>Pichiomycetes</taxon>
        <taxon>Debaryomycetaceae</taxon>
        <taxon>Candida/Lodderomyces clade</taxon>
        <taxon>Candida</taxon>
    </lineage>
</organism>
<dbReference type="SUPFAM" id="SSF82199">
    <property type="entry name" value="SET domain"/>
    <property type="match status" value="1"/>
</dbReference>
<dbReference type="PROSITE" id="PS50280">
    <property type="entry name" value="SET"/>
    <property type="match status" value="1"/>
</dbReference>
<dbReference type="HOGENOM" id="CLU_475644_0_0_1"/>
<dbReference type="EMBL" id="GG692395">
    <property type="protein sequence ID" value="EER35884.1"/>
    <property type="molecule type" value="Genomic_DNA"/>
</dbReference>
<dbReference type="Proteomes" id="UP000002037">
    <property type="component" value="Unassembled WGS sequence"/>
</dbReference>
<dbReference type="eggNOG" id="KOG2084">
    <property type="taxonomic scope" value="Eukaryota"/>
</dbReference>
<name>C5M3I4_CANTT</name>
<feature type="domain" description="SET" evidence="1">
    <location>
        <begin position="196"/>
        <end position="302"/>
    </location>
</feature>
<dbReference type="STRING" id="294747.C5M3I4"/>
<dbReference type="GeneID" id="8296848"/>
<dbReference type="GO" id="GO:0005634">
    <property type="term" value="C:nucleus"/>
    <property type="evidence" value="ECO:0007669"/>
    <property type="project" value="TreeGrafter"/>
</dbReference>
<protein>
    <recommendedName>
        <fullName evidence="1">SET domain-containing protein</fullName>
    </recommendedName>
</protein>
<dbReference type="CDD" id="cd20071">
    <property type="entry name" value="SET_SMYD"/>
    <property type="match status" value="1"/>
</dbReference>
<dbReference type="PANTHER" id="PTHR12197">
    <property type="entry name" value="HISTONE-LYSINE N-METHYLTRANSFERASE SMYD"/>
    <property type="match status" value="1"/>
</dbReference>
<proteinExistence type="predicted"/>
<evidence type="ECO:0000259" key="1">
    <source>
        <dbReference type="PROSITE" id="PS50280"/>
    </source>
</evidence>
<dbReference type="AlphaFoldDB" id="C5M3I4"/>
<dbReference type="InterPro" id="IPR050869">
    <property type="entry name" value="H3K4_H4K5_MeTrfase"/>
</dbReference>
<dbReference type="Gene3D" id="2.170.270.10">
    <property type="entry name" value="SET domain"/>
    <property type="match status" value="1"/>
</dbReference>
<dbReference type="InterPro" id="IPR011990">
    <property type="entry name" value="TPR-like_helical_dom_sf"/>
</dbReference>
<evidence type="ECO:0000313" key="2">
    <source>
        <dbReference type="EMBL" id="EER35884.1"/>
    </source>
</evidence>
<evidence type="ECO:0000313" key="3">
    <source>
        <dbReference type="Proteomes" id="UP000002037"/>
    </source>
</evidence>
<accession>C5M3I4</accession>
<reference evidence="2 3" key="1">
    <citation type="journal article" date="2009" name="Nature">
        <title>Evolution of pathogenicity and sexual reproduction in eight Candida genomes.</title>
        <authorList>
            <person name="Butler G."/>
            <person name="Rasmussen M.D."/>
            <person name="Lin M.F."/>
            <person name="Santos M.A."/>
            <person name="Sakthikumar S."/>
            <person name="Munro C.A."/>
            <person name="Rheinbay E."/>
            <person name="Grabherr M."/>
            <person name="Forche A."/>
            <person name="Reedy J.L."/>
            <person name="Agrafioti I."/>
            <person name="Arnaud M.B."/>
            <person name="Bates S."/>
            <person name="Brown A.J."/>
            <person name="Brunke S."/>
            <person name="Costanzo M.C."/>
            <person name="Fitzpatrick D.A."/>
            <person name="de Groot P.W."/>
            <person name="Harris D."/>
            <person name="Hoyer L.L."/>
            <person name="Hube B."/>
            <person name="Klis F.M."/>
            <person name="Kodira C."/>
            <person name="Lennard N."/>
            <person name="Logue M.E."/>
            <person name="Martin R."/>
            <person name="Neiman A.M."/>
            <person name="Nikolaou E."/>
            <person name="Quail M.A."/>
            <person name="Quinn J."/>
            <person name="Santos M.C."/>
            <person name="Schmitzberger F.F."/>
            <person name="Sherlock G."/>
            <person name="Shah P."/>
            <person name="Silverstein K.A."/>
            <person name="Skrzypek M.S."/>
            <person name="Soll D."/>
            <person name="Staggs R."/>
            <person name="Stansfield I."/>
            <person name="Stumpf M.P."/>
            <person name="Sudbery P.E."/>
            <person name="Srikantha T."/>
            <person name="Zeng Q."/>
            <person name="Berman J."/>
            <person name="Berriman M."/>
            <person name="Heitman J."/>
            <person name="Gow N.A."/>
            <person name="Lorenz M.C."/>
            <person name="Birren B.W."/>
            <person name="Kellis M."/>
            <person name="Cuomo C.A."/>
        </authorList>
    </citation>
    <scope>NUCLEOTIDE SEQUENCE [LARGE SCALE GENOMIC DNA]</scope>
    <source>
        <strain evidence="3">ATCC MYA-3404 / T1</strain>
    </source>
</reference>
<dbReference type="OrthoDB" id="5945798at2759"/>
<dbReference type="KEGG" id="ctp:CTRG_00623"/>
<dbReference type="Pfam" id="PF00856">
    <property type="entry name" value="SET"/>
    <property type="match status" value="1"/>
</dbReference>
<gene>
    <name evidence="2" type="ORF">CTRG_00623</name>
</gene>
<dbReference type="RefSeq" id="XP_002545842.1">
    <property type="nucleotide sequence ID" value="XM_002545796.1"/>
</dbReference>
<dbReference type="InterPro" id="IPR046341">
    <property type="entry name" value="SET_dom_sf"/>
</dbReference>
<keyword evidence="3" id="KW-1185">Reference proteome</keyword>
<dbReference type="VEuPathDB" id="FungiDB:CTRG_00623"/>
<dbReference type="Gene3D" id="1.25.40.10">
    <property type="entry name" value="Tetratricopeptide repeat domain"/>
    <property type="match status" value="1"/>
</dbReference>
<dbReference type="InterPro" id="IPR001214">
    <property type="entry name" value="SET_dom"/>
</dbReference>
<sequence length="655" mass="76784">MATNQQQPFNEIDNILVTYNLSPTSIESLKSIDESEYWKRKLIQLLIIQPIYIFPNDENSTRLIHDGLSDGNICIYGKELKPGNRGIRSCKYSLAGSIIMKINPKVVYYYNENNIDGEDTKICDYLIKFEDVLLSYLNNNSKKFVNVDKGIMYLTLRLLFVYLNDDEFQLKLCNLCTHQRDIRLDNEKRYILEPIKNIIINSIKDFLNNHDIGNSLIKKNLIKINKKNWKFIDDLISIIFINYFNLFNFKKQPFAICLDPDFSLINHSCLPNCTQITNSTNEFHVVNTLPIFENEEITVTYIPLGYPKEIRNYQLSSQFYFHCQCKLCKFDDNNDPFFNIQCNKCGIRIKSPSFKLILTSPNLAMRQHICIKCLNNLNQLTYPKNIKIRNFFMSLIIFYKNLIGLSFNDQDYFKFLNKEFVKYIEKFTSFELIKMLSNGIYQFEIPKLRKNLIKNLIEIIVNDKVFPLHTFPFNLIIRELDNIENESSSVISSTDGISKLQLKLQRIFGVDIPSDLTSMLNFDNYLFLDLADLLFQIIKFIINPNFITKSREISTLFNGSNNSNNLTLGIFCQCCFYFYKQVKSINEIDLIEEKLIELLKIYQSIELTEKLTIHYCLHELFNFGGLYIKITESQFAIKSAIGFLIYFPLDKDDCL</sequence>